<dbReference type="PIRSF" id="PIRSF000189">
    <property type="entry name" value="D-aa_oxidase"/>
    <property type="match status" value="1"/>
</dbReference>
<dbReference type="PANTHER" id="PTHR11530:SF11">
    <property type="entry name" value="D-ASPARTATE OXIDASE"/>
    <property type="match status" value="1"/>
</dbReference>
<feature type="binding site" evidence="6">
    <location>
        <position position="166"/>
    </location>
    <ligand>
        <name>FAD</name>
        <dbReference type="ChEBI" id="CHEBI:57692"/>
    </ligand>
</feature>
<organism evidence="9 10">
    <name type="scientific">Fistulina hepatica ATCC 64428</name>
    <dbReference type="NCBI Taxonomy" id="1128425"/>
    <lineage>
        <taxon>Eukaryota</taxon>
        <taxon>Fungi</taxon>
        <taxon>Dikarya</taxon>
        <taxon>Basidiomycota</taxon>
        <taxon>Agaricomycotina</taxon>
        <taxon>Agaricomycetes</taxon>
        <taxon>Agaricomycetidae</taxon>
        <taxon>Agaricales</taxon>
        <taxon>Fistulinaceae</taxon>
        <taxon>Fistulina</taxon>
    </lineage>
</organism>
<feature type="binding site" evidence="6">
    <location>
        <position position="344"/>
    </location>
    <ligand>
        <name>D-dopa</name>
        <dbReference type="ChEBI" id="CHEBI:149689"/>
    </ligand>
</feature>
<evidence type="ECO:0000256" key="4">
    <source>
        <dbReference type="ARBA" id="ARBA00022827"/>
    </source>
</evidence>
<gene>
    <name evidence="9" type="ORF">FISHEDRAFT_65749</name>
</gene>
<dbReference type="GO" id="GO:0071949">
    <property type="term" value="F:FAD binding"/>
    <property type="evidence" value="ECO:0007669"/>
    <property type="project" value="InterPro"/>
</dbReference>
<dbReference type="OrthoDB" id="2015447at2759"/>
<feature type="binding site" evidence="6">
    <location>
        <position position="311"/>
    </location>
    <ligand>
        <name>D-dopa</name>
        <dbReference type="ChEBI" id="CHEBI:149689"/>
    </ligand>
</feature>
<comment type="cofactor">
    <cofactor evidence="1 6">
        <name>FAD</name>
        <dbReference type="ChEBI" id="CHEBI:57692"/>
    </cofactor>
</comment>
<evidence type="ECO:0000256" key="6">
    <source>
        <dbReference type="PIRSR" id="PIRSR000189-1"/>
    </source>
</evidence>
<feature type="signal peptide" evidence="7">
    <location>
        <begin position="1"/>
        <end position="21"/>
    </location>
</feature>
<feature type="binding site" evidence="6">
    <location>
        <begin position="49"/>
        <end position="50"/>
    </location>
    <ligand>
        <name>FAD</name>
        <dbReference type="ChEBI" id="CHEBI:57692"/>
    </ligand>
</feature>
<evidence type="ECO:0000259" key="8">
    <source>
        <dbReference type="Pfam" id="PF01266"/>
    </source>
</evidence>
<feature type="binding site" evidence="6">
    <location>
        <position position="240"/>
    </location>
    <ligand>
        <name>D-dopa</name>
        <dbReference type="ChEBI" id="CHEBI:149689"/>
    </ligand>
</feature>
<dbReference type="GO" id="GO:0005737">
    <property type="term" value="C:cytoplasm"/>
    <property type="evidence" value="ECO:0007669"/>
    <property type="project" value="TreeGrafter"/>
</dbReference>
<evidence type="ECO:0000256" key="5">
    <source>
        <dbReference type="ARBA" id="ARBA00023002"/>
    </source>
</evidence>
<dbReference type="GO" id="GO:0003884">
    <property type="term" value="F:D-amino-acid oxidase activity"/>
    <property type="evidence" value="ECO:0007669"/>
    <property type="project" value="InterPro"/>
</dbReference>
<dbReference type="InterPro" id="IPR006181">
    <property type="entry name" value="D-amino_acid_oxidase_CS"/>
</dbReference>
<keyword evidence="10" id="KW-1185">Reference proteome</keyword>
<dbReference type="PROSITE" id="PS00677">
    <property type="entry name" value="DAO"/>
    <property type="match status" value="1"/>
</dbReference>
<dbReference type="Pfam" id="PF01266">
    <property type="entry name" value="DAO"/>
    <property type="match status" value="1"/>
</dbReference>
<comment type="similarity">
    <text evidence="2">Belongs to the DAMOX/DASOX family.</text>
</comment>
<dbReference type="GO" id="GO:0019478">
    <property type="term" value="P:D-amino acid catabolic process"/>
    <property type="evidence" value="ECO:0007669"/>
    <property type="project" value="TreeGrafter"/>
</dbReference>
<dbReference type="AlphaFoldDB" id="A0A0D7AF19"/>
<feature type="chain" id="PRO_5002316373" evidence="7">
    <location>
        <begin position="22"/>
        <end position="374"/>
    </location>
</feature>
<accession>A0A0D7AF19</accession>
<dbReference type="EMBL" id="KN881833">
    <property type="protein sequence ID" value="KIY48481.1"/>
    <property type="molecule type" value="Genomic_DNA"/>
</dbReference>
<sequence length="374" mass="40692">MSGLSKNIVVLGAGVVGLTTAVRIQEKGGYNVTILAEILPSDPKSIRYTSQWAGAHHVSLAGNDVRQQKMDQETFKIMWDLSAPGGEAEHCFLRIPQQEFYAQPPKEPHELSFFMPSFKVTEKSALTEGSVAGVSFETITIETPRYLNYLMSRFLARGGTVVRGSVHHIANVIEGGAQVYAGRKPVAPDAVVVCVGIGARQLGGVMDPDVFPIRGQTVTLAAPWIRFGMTLSSRPGVWTYIIPRRSGDVIVGGLKGVGDWYPAARPETTRDILERAIKLCPELAPPEVRAQRTPTIEDLIPLVIEENCGLRPGRTGGIRLETEWMSSCTSTRKVPVIHNYGHGGYGFQSSWGSASIALELLEKALAEAPKYVLL</sequence>
<keyword evidence="7" id="KW-0732">Signal</keyword>
<feature type="domain" description="FAD dependent oxidoreductase" evidence="8">
    <location>
        <begin position="8"/>
        <end position="358"/>
    </location>
</feature>
<evidence type="ECO:0000256" key="3">
    <source>
        <dbReference type="ARBA" id="ARBA00022630"/>
    </source>
</evidence>
<proteinExistence type="inferred from homology"/>
<evidence type="ECO:0000256" key="2">
    <source>
        <dbReference type="ARBA" id="ARBA00006730"/>
    </source>
</evidence>
<name>A0A0D7AF19_9AGAR</name>
<dbReference type="Gene3D" id="3.40.50.720">
    <property type="entry name" value="NAD(P)-binding Rossmann-like Domain"/>
    <property type="match status" value="1"/>
</dbReference>
<reference evidence="9 10" key="1">
    <citation type="journal article" date="2015" name="Fungal Genet. Biol.">
        <title>Evolution of novel wood decay mechanisms in Agaricales revealed by the genome sequences of Fistulina hepatica and Cylindrobasidium torrendii.</title>
        <authorList>
            <person name="Floudas D."/>
            <person name="Held B.W."/>
            <person name="Riley R."/>
            <person name="Nagy L.G."/>
            <person name="Koehler G."/>
            <person name="Ransdell A.S."/>
            <person name="Younus H."/>
            <person name="Chow J."/>
            <person name="Chiniquy J."/>
            <person name="Lipzen A."/>
            <person name="Tritt A."/>
            <person name="Sun H."/>
            <person name="Haridas S."/>
            <person name="LaButti K."/>
            <person name="Ohm R.A."/>
            <person name="Kues U."/>
            <person name="Blanchette R.A."/>
            <person name="Grigoriev I.V."/>
            <person name="Minto R.E."/>
            <person name="Hibbett D.S."/>
        </authorList>
    </citation>
    <scope>NUCLEOTIDE SEQUENCE [LARGE SCALE GENOMIC DNA]</scope>
    <source>
        <strain evidence="9 10">ATCC 64428</strain>
    </source>
</reference>
<evidence type="ECO:0000256" key="1">
    <source>
        <dbReference type="ARBA" id="ARBA00001974"/>
    </source>
</evidence>
<dbReference type="PANTHER" id="PTHR11530">
    <property type="entry name" value="D-AMINO ACID OXIDASE"/>
    <property type="match status" value="1"/>
</dbReference>
<dbReference type="SUPFAM" id="SSF51971">
    <property type="entry name" value="Nucleotide-binding domain"/>
    <property type="match status" value="1"/>
</dbReference>
<protein>
    <submittedName>
        <fullName evidence="9">Nucleotide-binding domain-containing protein</fullName>
    </submittedName>
</protein>
<keyword evidence="3" id="KW-0285">Flavoprotein</keyword>
<dbReference type="InterPro" id="IPR006076">
    <property type="entry name" value="FAD-dep_OxRdtase"/>
</dbReference>
<evidence type="ECO:0000256" key="7">
    <source>
        <dbReference type="SAM" id="SignalP"/>
    </source>
</evidence>
<keyword evidence="5" id="KW-0560">Oxidoreductase</keyword>
<dbReference type="SUPFAM" id="SSF54373">
    <property type="entry name" value="FAD-linked reductases, C-terminal domain"/>
    <property type="match status" value="1"/>
</dbReference>
<keyword evidence="4 6" id="KW-0274">FAD</keyword>
<dbReference type="InterPro" id="IPR023209">
    <property type="entry name" value="DAO"/>
</dbReference>
<dbReference type="Proteomes" id="UP000054144">
    <property type="component" value="Unassembled WGS sequence"/>
</dbReference>
<evidence type="ECO:0000313" key="10">
    <source>
        <dbReference type="Proteomes" id="UP000054144"/>
    </source>
</evidence>
<evidence type="ECO:0000313" key="9">
    <source>
        <dbReference type="EMBL" id="KIY48481.1"/>
    </source>
</evidence>
<dbReference type="Gene3D" id="3.30.9.10">
    <property type="entry name" value="D-Amino Acid Oxidase, subunit A, domain 2"/>
    <property type="match status" value="1"/>
</dbReference>